<reference evidence="5 6" key="1">
    <citation type="journal article" date="2009" name="Environ. Microbiol.">
        <title>Genome sequence of Desulfobacterium autotrophicum HRM2, a marine sulfate reducer oxidizing organic carbon completely to carbon dioxide.</title>
        <authorList>
            <person name="Strittmatter A.W."/>
            <person name="Liesegang H."/>
            <person name="Rabus R."/>
            <person name="Decker I."/>
            <person name="Amann J."/>
            <person name="Andres S."/>
            <person name="Henne A."/>
            <person name="Fricke W.F."/>
            <person name="Martinez-Arias R."/>
            <person name="Bartels D."/>
            <person name="Goesmann A."/>
            <person name="Krause L."/>
            <person name="Puehler A."/>
            <person name="Klenk H.P."/>
            <person name="Richter M."/>
            <person name="Schuler M."/>
            <person name="Gloeckner F.O."/>
            <person name="Meyerdierks A."/>
            <person name="Gottschalk G."/>
            <person name="Amann R."/>
        </authorList>
    </citation>
    <scope>NUCLEOTIDE SEQUENCE [LARGE SCALE GENOMIC DNA]</scope>
    <source>
        <strain evidence="6">ATCC 43914 / DSM 3382 / HRM2</strain>
    </source>
</reference>
<dbReference type="InterPro" id="IPR044925">
    <property type="entry name" value="His-Me_finger_sf"/>
</dbReference>
<accession>C0QB38</accession>
<dbReference type="eggNOG" id="COG2356">
    <property type="taxonomic scope" value="Bacteria"/>
</dbReference>
<dbReference type="STRING" id="177437.HRM2_17310"/>
<dbReference type="InterPro" id="IPR007346">
    <property type="entry name" value="Endonuclease-I"/>
</dbReference>
<evidence type="ECO:0000313" key="6">
    <source>
        <dbReference type="Proteomes" id="UP000000442"/>
    </source>
</evidence>
<dbReference type="Pfam" id="PF04231">
    <property type="entry name" value="Endonuclease_1"/>
    <property type="match status" value="1"/>
</dbReference>
<comment type="similarity">
    <text evidence="1">Belongs to the EndA/NucM nuclease family.</text>
</comment>
<evidence type="ECO:0000256" key="4">
    <source>
        <dbReference type="SAM" id="SignalP"/>
    </source>
</evidence>
<dbReference type="Proteomes" id="UP000000442">
    <property type="component" value="Chromosome"/>
</dbReference>
<dbReference type="KEGG" id="dat:HRM2_17310"/>
<keyword evidence="6" id="KW-1185">Reference proteome</keyword>
<dbReference type="EMBL" id="CP001087">
    <property type="protein sequence ID" value="ACN14837.1"/>
    <property type="molecule type" value="Genomic_DNA"/>
</dbReference>
<dbReference type="GO" id="GO:0004530">
    <property type="term" value="F:deoxyribonuclease I activity"/>
    <property type="evidence" value="ECO:0007669"/>
    <property type="project" value="UniProtKB-EC"/>
</dbReference>
<dbReference type="RefSeq" id="WP_015903624.1">
    <property type="nucleotide sequence ID" value="NC_012108.1"/>
</dbReference>
<organism evidence="5 6">
    <name type="scientific">Desulforapulum autotrophicum (strain ATCC 43914 / DSM 3382 / VKM B-1955 / HRM2)</name>
    <name type="common">Desulfobacterium autotrophicum</name>
    <dbReference type="NCBI Taxonomy" id="177437"/>
    <lineage>
        <taxon>Bacteria</taxon>
        <taxon>Pseudomonadati</taxon>
        <taxon>Thermodesulfobacteriota</taxon>
        <taxon>Desulfobacteria</taxon>
        <taxon>Desulfobacterales</taxon>
        <taxon>Desulfobacteraceae</taxon>
        <taxon>Desulforapulum</taxon>
    </lineage>
</organism>
<evidence type="ECO:0000256" key="1">
    <source>
        <dbReference type="ARBA" id="ARBA00006429"/>
    </source>
</evidence>
<sequence>MSTMNHFRRFFIPVVLLSICLLSISQACAGSNTKIDSFSKAKRLLLNQVYYDHRITFYCGCPFTAGKQIIPSDKFSPTTKHVKRSRKVEWEHVVPAQAFGQSFFEWRKGDPGCVDRKGKAFKGRKCAEKVNMEYRHMQADLYNLVPANGQVNALRSNYSYAMIPGEPRAFGNCDMEIENRKAEPCPEIHGDIARIYFYMADAYPGRGIISKKNRKLFQAWAKEDPVDDWERERCARIERLQGNKNRFVN</sequence>
<dbReference type="PANTHER" id="PTHR33607">
    <property type="entry name" value="ENDONUCLEASE-1"/>
    <property type="match status" value="1"/>
</dbReference>
<keyword evidence="2" id="KW-0540">Nuclease</keyword>
<evidence type="ECO:0000256" key="3">
    <source>
        <dbReference type="ARBA" id="ARBA00022801"/>
    </source>
</evidence>
<keyword evidence="4" id="KW-0732">Signal</keyword>
<dbReference type="PANTHER" id="PTHR33607:SF2">
    <property type="entry name" value="ENDONUCLEASE-1"/>
    <property type="match status" value="1"/>
</dbReference>
<evidence type="ECO:0000256" key="2">
    <source>
        <dbReference type="ARBA" id="ARBA00022722"/>
    </source>
</evidence>
<dbReference type="EC" id="3.1.21.1" evidence="5"/>
<protein>
    <submittedName>
        <fullName evidence="5">EndA1</fullName>
        <ecNumber evidence="5">3.1.21.1</ecNumber>
    </submittedName>
</protein>
<dbReference type="AlphaFoldDB" id="C0QB38"/>
<dbReference type="HOGENOM" id="CLU_070541_0_0_7"/>
<name>C0QB38_DESAH</name>
<keyword evidence="3 5" id="KW-0378">Hydrolase</keyword>
<dbReference type="SUPFAM" id="SSF54060">
    <property type="entry name" value="His-Me finger endonucleases"/>
    <property type="match status" value="1"/>
</dbReference>
<evidence type="ECO:0000313" key="5">
    <source>
        <dbReference type="EMBL" id="ACN14837.1"/>
    </source>
</evidence>
<proteinExistence type="inferred from homology"/>
<feature type="signal peptide" evidence="4">
    <location>
        <begin position="1"/>
        <end position="29"/>
    </location>
</feature>
<gene>
    <name evidence="5" type="primary">endA1</name>
    <name evidence="5" type="ordered locus">HRM2_17310</name>
</gene>
<feature type="chain" id="PRO_5002900506" evidence="4">
    <location>
        <begin position="30"/>
        <end position="249"/>
    </location>
</feature>